<evidence type="ECO:0000313" key="2">
    <source>
        <dbReference type="Proteomes" id="UP001156318"/>
    </source>
</evidence>
<keyword evidence="2" id="KW-1185">Reference proteome</keyword>
<dbReference type="RefSeq" id="WP_264386010.1">
    <property type="nucleotide sequence ID" value="NZ_CP074352.1"/>
</dbReference>
<organism evidence="1 2">
    <name type="scientific">Siccibacter colletis</name>
    <dbReference type="NCBI Taxonomy" id="1505757"/>
    <lineage>
        <taxon>Bacteria</taxon>
        <taxon>Pseudomonadati</taxon>
        <taxon>Pseudomonadota</taxon>
        <taxon>Gammaproteobacteria</taxon>
        <taxon>Enterobacterales</taxon>
        <taxon>Enterobacteriaceae</taxon>
        <taxon>Siccibacter</taxon>
    </lineage>
</organism>
<dbReference type="Proteomes" id="UP001156318">
    <property type="component" value="Chromosome"/>
</dbReference>
<proteinExistence type="predicted"/>
<reference evidence="1 2" key="1">
    <citation type="submission" date="2021-05" db="EMBL/GenBank/DDBJ databases">
        <title>Isolation, identification, and the growth promoting effects of Pantoea dispersa strain YSD J2 from the aboveground leaves of Cyperus esculentus L.Var. Sativus.</title>
        <authorList>
            <person name="Wang S."/>
            <person name="Tang X.M."/>
            <person name="Huang Y.N."/>
        </authorList>
    </citation>
    <scope>NUCLEOTIDE SEQUENCE [LARGE SCALE GENOMIC DNA]</scope>
    <source>
        <strain evidence="2">YSD YN2</strain>
    </source>
</reference>
<evidence type="ECO:0000313" key="1">
    <source>
        <dbReference type="EMBL" id="UYU33565.1"/>
    </source>
</evidence>
<protein>
    <submittedName>
        <fullName evidence="1">Uncharacterized protein</fullName>
    </submittedName>
</protein>
<sequence>MKNTPVNAANLSGLLAKARSAGSVRLTGNTQEERRQQFIQEVLEMDDSQSVKGINHGQKRKNFVR</sequence>
<dbReference type="EMBL" id="CP074352">
    <property type="protein sequence ID" value="UYU33565.1"/>
    <property type="molecule type" value="Genomic_DNA"/>
</dbReference>
<name>A0ABY6JIA6_9ENTR</name>
<accession>A0ABY6JIA6</accession>
<gene>
    <name evidence="1" type="ORF">KFZ77_08715</name>
</gene>